<evidence type="ECO:0000256" key="2">
    <source>
        <dbReference type="ARBA" id="ARBA00022737"/>
    </source>
</evidence>
<organism evidence="3 4">
    <name type="scientific">Microscilla marina ATCC 23134</name>
    <dbReference type="NCBI Taxonomy" id="313606"/>
    <lineage>
        <taxon>Bacteria</taxon>
        <taxon>Pseudomonadati</taxon>
        <taxon>Bacteroidota</taxon>
        <taxon>Cytophagia</taxon>
        <taxon>Cytophagales</taxon>
        <taxon>Microscillaceae</taxon>
        <taxon>Microscilla</taxon>
    </lineage>
</organism>
<reference evidence="3 4" key="1">
    <citation type="submission" date="2007-01" db="EMBL/GenBank/DDBJ databases">
        <authorList>
            <person name="Haygood M."/>
            <person name="Podell S."/>
            <person name="Anderson C."/>
            <person name="Hopkinson B."/>
            <person name="Roe K."/>
            <person name="Barbeau K."/>
            <person name="Gaasterland T."/>
            <person name="Ferriera S."/>
            <person name="Johnson J."/>
            <person name="Kravitz S."/>
            <person name="Beeson K."/>
            <person name="Sutton G."/>
            <person name="Rogers Y.-H."/>
            <person name="Friedman R."/>
            <person name="Frazier M."/>
            <person name="Venter J.C."/>
        </authorList>
    </citation>
    <scope>NUCLEOTIDE SEQUENCE [LARGE SCALE GENOMIC DNA]</scope>
    <source>
        <strain evidence="3 4">ATCC 23134</strain>
    </source>
</reference>
<dbReference type="SUPFAM" id="SSF52058">
    <property type="entry name" value="L domain-like"/>
    <property type="match status" value="1"/>
</dbReference>
<dbReference type="InterPro" id="IPR050216">
    <property type="entry name" value="LRR_domain-containing"/>
</dbReference>
<evidence type="ECO:0000313" key="4">
    <source>
        <dbReference type="Proteomes" id="UP000004095"/>
    </source>
</evidence>
<comment type="caution">
    <text evidence="3">The sequence shown here is derived from an EMBL/GenBank/DDBJ whole genome shotgun (WGS) entry which is preliminary data.</text>
</comment>
<name>A1ZFE8_MICM2</name>
<dbReference type="PANTHER" id="PTHR48051">
    <property type="match status" value="1"/>
</dbReference>
<dbReference type="GO" id="GO:0005737">
    <property type="term" value="C:cytoplasm"/>
    <property type="evidence" value="ECO:0007669"/>
    <property type="project" value="TreeGrafter"/>
</dbReference>
<dbReference type="eggNOG" id="COG4886">
    <property type="taxonomic scope" value="Bacteria"/>
</dbReference>
<protein>
    <submittedName>
        <fullName evidence="3">Leucine-rich repeat containing protein</fullName>
    </submittedName>
</protein>
<dbReference type="Gene3D" id="3.80.10.10">
    <property type="entry name" value="Ribonuclease Inhibitor"/>
    <property type="match status" value="1"/>
</dbReference>
<dbReference type="Pfam" id="PF00560">
    <property type="entry name" value="LRR_1"/>
    <property type="match status" value="1"/>
</dbReference>
<dbReference type="InterPro" id="IPR032675">
    <property type="entry name" value="LRR_dom_sf"/>
</dbReference>
<dbReference type="EMBL" id="AAWS01000005">
    <property type="protein sequence ID" value="EAY30722.1"/>
    <property type="molecule type" value="Genomic_DNA"/>
</dbReference>
<dbReference type="InterPro" id="IPR003591">
    <property type="entry name" value="Leu-rich_rpt_typical-subtyp"/>
</dbReference>
<dbReference type="RefSeq" id="WP_002694415.1">
    <property type="nucleotide sequence ID" value="NZ_AAWS01000005.1"/>
</dbReference>
<proteinExistence type="predicted"/>
<gene>
    <name evidence="3" type="ORF">M23134_01046</name>
</gene>
<sequence>MIFLKNNSKILTLLKSDASIELAFQLILTQKIGFNKEISQELRKHPYLCIKYGLETAYISQLKKLYLTRLQLNEFPSEILPIQGLTQLNLAHNQLDKLPPDIARFTQLEVLNLSANQFSVFPMEVLKLTKLKVLYLGNNQLQCLPAEIKQLSNLIALDLSHNPLGGMPKLESLPKLKELVYQGNLMSKGALAMVRQYLPNCEVYT</sequence>
<evidence type="ECO:0000313" key="3">
    <source>
        <dbReference type="EMBL" id="EAY30722.1"/>
    </source>
</evidence>
<dbReference type="AlphaFoldDB" id="A1ZFE8"/>
<dbReference type="SMART" id="SM00369">
    <property type="entry name" value="LRR_TYP"/>
    <property type="match status" value="3"/>
</dbReference>
<dbReference type="OrthoDB" id="8532199at2"/>
<dbReference type="PROSITE" id="PS51450">
    <property type="entry name" value="LRR"/>
    <property type="match status" value="3"/>
</dbReference>
<dbReference type="Proteomes" id="UP000004095">
    <property type="component" value="Unassembled WGS sequence"/>
</dbReference>
<keyword evidence="4" id="KW-1185">Reference proteome</keyword>
<keyword evidence="1" id="KW-0433">Leucine-rich repeat</keyword>
<dbReference type="PRINTS" id="PR00019">
    <property type="entry name" value="LEURICHRPT"/>
</dbReference>
<evidence type="ECO:0000256" key="1">
    <source>
        <dbReference type="ARBA" id="ARBA00022614"/>
    </source>
</evidence>
<dbReference type="Pfam" id="PF13855">
    <property type="entry name" value="LRR_8"/>
    <property type="match status" value="1"/>
</dbReference>
<dbReference type="PANTHER" id="PTHR48051:SF1">
    <property type="entry name" value="RAS SUPPRESSOR PROTEIN 1"/>
    <property type="match status" value="1"/>
</dbReference>
<dbReference type="InterPro" id="IPR001611">
    <property type="entry name" value="Leu-rich_rpt"/>
</dbReference>
<accession>A1ZFE8</accession>
<keyword evidence="2" id="KW-0677">Repeat</keyword>